<dbReference type="SUPFAM" id="SSF46785">
    <property type="entry name" value="Winged helix' DNA-binding domain"/>
    <property type="match status" value="1"/>
</dbReference>
<keyword evidence="1" id="KW-0805">Transcription regulation</keyword>
<dbReference type="Gene3D" id="1.10.10.10">
    <property type="entry name" value="Winged helix-like DNA-binding domain superfamily/Winged helix DNA-binding domain"/>
    <property type="match status" value="1"/>
</dbReference>
<dbReference type="InterPro" id="IPR000485">
    <property type="entry name" value="AsnC-type_HTH_dom"/>
</dbReference>
<evidence type="ECO:0000313" key="6">
    <source>
        <dbReference type="Proteomes" id="UP001157137"/>
    </source>
</evidence>
<evidence type="ECO:0000259" key="4">
    <source>
        <dbReference type="PROSITE" id="PS50956"/>
    </source>
</evidence>
<dbReference type="Pfam" id="PF01037">
    <property type="entry name" value="AsnC_trans_reg"/>
    <property type="match status" value="1"/>
</dbReference>
<dbReference type="InterPro" id="IPR036388">
    <property type="entry name" value="WH-like_DNA-bd_sf"/>
</dbReference>
<dbReference type="GO" id="GO:0043565">
    <property type="term" value="F:sequence-specific DNA binding"/>
    <property type="evidence" value="ECO:0007669"/>
    <property type="project" value="InterPro"/>
</dbReference>
<dbReference type="EMBL" id="BSRA01000003">
    <property type="protein sequence ID" value="GLV12985.1"/>
    <property type="molecule type" value="Genomic_DNA"/>
</dbReference>
<dbReference type="PANTHER" id="PTHR43413:SF7">
    <property type="entry name" value="HTH-TYPE TRANSCRIPTIONAL REGULATOR PTR2"/>
    <property type="match status" value="1"/>
</dbReference>
<proteinExistence type="predicted"/>
<dbReference type="PANTHER" id="PTHR43413">
    <property type="entry name" value="TRANSCRIPTIONAL REGULATOR, ASNC FAMILY"/>
    <property type="match status" value="1"/>
</dbReference>
<evidence type="ECO:0000256" key="3">
    <source>
        <dbReference type="ARBA" id="ARBA00023163"/>
    </source>
</evidence>
<dbReference type="InterPro" id="IPR050684">
    <property type="entry name" value="HTH-Siroheme_Decarb"/>
</dbReference>
<dbReference type="Proteomes" id="UP001157137">
    <property type="component" value="Unassembled WGS sequence"/>
</dbReference>
<dbReference type="SUPFAM" id="SSF54909">
    <property type="entry name" value="Dimeric alpha+beta barrel"/>
    <property type="match status" value="1"/>
</dbReference>
<evidence type="ECO:0000256" key="2">
    <source>
        <dbReference type="ARBA" id="ARBA00023125"/>
    </source>
</evidence>
<sequence length="164" mass="18530">MNDALRLKVADLLHDNAKLSIDTIAKMLGEAPEEIAKTIDRLEKDKVILRYSAVVNWDKLETNQVTAVIDVRVLPQREVGFDSIAKKIYRFEEVKSVSLMSGGYDLQVTVVGRDIREVSRFVSEKLATIENVTATTTHFLLKTYKSDGVIFDDTDGERRLMITP</sequence>
<evidence type="ECO:0000313" key="5">
    <source>
        <dbReference type="EMBL" id="GLV12985.1"/>
    </source>
</evidence>
<dbReference type="InterPro" id="IPR019888">
    <property type="entry name" value="Tscrpt_reg_AsnC-like"/>
</dbReference>
<keyword evidence="2" id="KW-0238">DNA-binding</keyword>
<gene>
    <name evidence="5" type="ORF">Heshes_06690</name>
</gene>
<dbReference type="SMART" id="SM00344">
    <property type="entry name" value="HTH_ASNC"/>
    <property type="match status" value="1"/>
</dbReference>
<protein>
    <submittedName>
        <fullName evidence="5">AsnC family transcriptional regulator</fullName>
    </submittedName>
</protein>
<name>A0AA37TWS9_9BACL</name>
<dbReference type="InterPro" id="IPR036390">
    <property type="entry name" value="WH_DNA-bd_sf"/>
</dbReference>
<reference evidence="5" key="1">
    <citation type="submission" date="2023-02" db="EMBL/GenBank/DDBJ databases">
        <title>Proposal of a novel subspecies: Alicyclobacillus hesperidum subspecies aegle.</title>
        <authorList>
            <person name="Goto K."/>
            <person name="Fujii T."/>
            <person name="Yasui K."/>
            <person name="Mochida K."/>
            <person name="Kato-Tanaka Y."/>
            <person name="Morohoshi S."/>
            <person name="An S.Y."/>
            <person name="Kasai H."/>
            <person name="Yokota A."/>
        </authorList>
    </citation>
    <scope>NUCLEOTIDE SEQUENCE</scope>
    <source>
        <strain evidence="5">DSM 12766</strain>
    </source>
</reference>
<dbReference type="InterPro" id="IPR011008">
    <property type="entry name" value="Dimeric_a/b-barrel"/>
</dbReference>
<dbReference type="AlphaFoldDB" id="A0AA37TWS9"/>
<evidence type="ECO:0000256" key="1">
    <source>
        <dbReference type="ARBA" id="ARBA00023015"/>
    </source>
</evidence>
<dbReference type="InterPro" id="IPR019887">
    <property type="entry name" value="Tscrpt_reg_AsnC/Lrp_C"/>
</dbReference>
<dbReference type="PROSITE" id="PS50956">
    <property type="entry name" value="HTH_ASNC_2"/>
    <property type="match status" value="1"/>
</dbReference>
<dbReference type="RefSeq" id="WP_006446960.1">
    <property type="nucleotide sequence ID" value="NZ_BSRA01000003.1"/>
</dbReference>
<feature type="domain" description="HTH asnC-type" evidence="4">
    <location>
        <begin position="11"/>
        <end position="82"/>
    </location>
</feature>
<dbReference type="Gene3D" id="3.30.70.920">
    <property type="match status" value="1"/>
</dbReference>
<keyword evidence="3" id="KW-0804">Transcription</keyword>
<comment type="caution">
    <text evidence="5">The sequence shown here is derived from an EMBL/GenBank/DDBJ whole genome shotgun (WGS) entry which is preliminary data.</text>
</comment>
<accession>A0AA37TWS9</accession>
<organism evidence="5 6">
    <name type="scientific">Alicyclobacillus hesperidum</name>
    <dbReference type="NCBI Taxonomy" id="89784"/>
    <lineage>
        <taxon>Bacteria</taxon>
        <taxon>Bacillati</taxon>
        <taxon>Bacillota</taxon>
        <taxon>Bacilli</taxon>
        <taxon>Bacillales</taxon>
        <taxon>Alicyclobacillaceae</taxon>
        <taxon>Alicyclobacillus</taxon>
    </lineage>
</organism>